<proteinExistence type="predicted"/>
<dbReference type="Gene3D" id="3.90.550.10">
    <property type="entry name" value="Spore Coat Polysaccharide Biosynthesis Protein SpsA, Chain A"/>
    <property type="match status" value="1"/>
</dbReference>
<organism evidence="4 5">
    <name type="scientific">Cordylochernes scorpioides</name>
    <dbReference type="NCBI Taxonomy" id="51811"/>
    <lineage>
        <taxon>Eukaryota</taxon>
        <taxon>Metazoa</taxon>
        <taxon>Ecdysozoa</taxon>
        <taxon>Arthropoda</taxon>
        <taxon>Chelicerata</taxon>
        <taxon>Arachnida</taxon>
        <taxon>Pseudoscorpiones</taxon>
        <taxon>Cheliferoidea</taxon>
        <taxon>Chernetidae</taxon>
        <taxon>Cordylochernes</taxon>
    </lineage>
</organism>
<feature type="non-terminal residue" evidence="4">
    <location>
        <position position="1"/>
    </location>
</feature>
<dbReference type="PANTHER" id="PTHR11675:SF43">
    <property type="entry name" value="POLYPEPTIDE N-ACETYLGALACTOSAMINYLTRANSFERASE 1"/>
    <property type="match status" value="1"/>
</dbReference>
<accession>A0ABY6LFC7</accession>
<evidence type="ECO:0000313" key="5">
    <source>
        <dbReference type="Proteomes" id="UP001235939"/>
    </source>
</evidence>
<reference evidence="4 5" key="1">
    <citation type="submission" date="2022-01" db="EMBL/GenBank/DDBJ databases">
        <title>A chromosomal length assembly of Cordylochernes scorpioides.</title>
        <authorList>
            <person name="Zeh D."/>
            <person name="Zeh J."/>
        </authorList>
    </citation>
    <scope>NUCLEOTIDE SEQUENCE [LARGE SCALE GENOMIC DNA]</scope>
    <source>
        <strain evidence="4">IN4F17</strain>
        <tissue evidence="4">Whole Body</tissue>
    </source>
</reference>
<evidence type="ECO:0000256" key="2">
    <source>
        <dbReference type="SAM" id="Phobius"/>
    </source>
</evidence>
<keyword evidence="2" id="KW-0472">Membrane</keyword>
<name>A0ABY6LFC7_9ARAC</name>
<keyword evidence="2" id="KW-1133">Transmembrane helix</keyword>
<evidence type="ECO:0000259" key="3">
    <source>
        <dbReference type="Pfam" id="PF00535"/>
    </source>
</evidence>
<dbReference type="EMBL" id="CP092879">
    <property type="protein sequence ID" value="UYV78961.1"/>
    <property type="molecule type" value="Genomic_DNA"/>
</dbReference>
<keyword evidence="1" id="KW-1015">Disulfide bond</keyword>
<dbReference type="InterPro" id="IPR029044">
    <property type="entry name" value="Nucleotide-diphossugar_trans"/>
</dbReference>
<gene>
    <name evidence="4" type="ORF">LAZ67_17000505</name>
</gene>
<keyword evidence="5" id="KW-1185">Reference proteome</keyword>
<evidence type="ECO:0000256" key="1">
    <source>
        <dbReference type="ARBA" id="ARBA00023157"/>
    </source>
</evidence>
<dbReference type="Proteomes" id="UP001235939">
    <property type="component" value="Chromosome 17"/>
</dbReference>
<dbReference type="Pfam" id="PF00535">
    <property type="entry name" value="Glycos_transf_2"/>
    <property type="match status" value="1"/>
</dbReference>
<protein>
    <submittedName>
        <fullName evidence="4">N-acetylgalactosaminyltransferase</fullName>
    </submittedName>
</protein>
<sequence>MVTLWCFSRRRRVYFKLVVIIIFGLFIYILYKTSRTQQYLTNQESLNSFESNQIKPRASPIKEILPRQEKLPLKQTNVPPKKTAVIYLDDKLDNLMSITPGLGEKGQPVILNKEEQKEADKLFKQAAFNVYISNRIALNRSVPDPRNSECHKVEYDSDLPQTSVIIIFTNEIWSALLRTIHSVINRTPKHLLKEIILVDDFSDKGRWAALELSPPLKTFIHTIQI</sequence>
<dbReference type="PANTHER" id="PTHR11675">
    <property type="entry name" value="N-ACETYLGALACTOSAMINYLTRANSFERASE"/>
    <property type="match status" value="1"/>
</dbReference>
<dbReference type="InterPro" id="IPR001173">
    <property type="entry name" value="Glyco_trans_2-like"/>
</dbReference>
<feature type="transmembrane region" description="Helical" evidence="2">
    <location>
        <begin position="12"/>
        <end position="31"/>
    </location>
</feature>
<keyword evidence="2" id="KW-0812">Transmembrane</keyword>
<feature type="domain" description="Glycosyltransferase 2-like" evidence="3">
    <location>
        <begin position="163"/>
        <end position="210"/>
    </location>
</feature>
<evidence type="ECO:0000313" key="4">
    <source>
        <dbReference type="EMBL" id="UYV78961.1"/>
    </source>
</evidence>
<dbReference type="SUPFAM" id="SSF53448">
    <property type="entry name" value="Nucleotide-diphospho-sugar transferases"/>
    <property type="match status" value="1"/>
</dbReference>